<accession>A0A812N354</accession>
<evidence type="ECO:0000313" key="1">
    <source>
        <dbReference type="EMBL" id="CAE7299768.1"/>
    </source>
</evidence>
<keyword evidence="2" id="KW-1185">Reference proteome</keyword>
<dbReference type="Proteomes" id="UP000649617">
    <property type="component" value="Unassembled WGS sequence"/>
</dbReference>
<dbReference type="OrthoDB" id="432792at2759"/>
<sequence>VREAEAAARRQTLEVTWAALVRYTEQQQLMKLYQSWADVHRLRAKLESAWQAWLAWFRKRGK</sequence>
<feature type="non-terminal residue" evidence="1">
    <location>
        <position position="1"/>
    </location>
</feature>
<dbReference type="EMBL" id="CAJNIZ010010395">
    <property type="protein sequence ID" value="CAE7299768.1"/>
    <property type="molecule type" value="Genomic_DNA"/>
</dbReference>
<feature type="non-terminal residue" evidence="1">
    <location>
        <position position="62"/>
    </location>
</feature>
<comment type="caution">
    <text evidence="1">The sequence shown here is derived from an EMBL/GenBank/DDBJ whole genome shotgun (WGS) entry which is preliminary data.</text>
</comment>
<protein>
    <submittedName>
        <fullName evidence="1">Uncharacterized protein</fullName>
    </submittedName>
</protein>
<dbReference type="AlphaFoldDB" id="A0A812N354"/>
<proteinExistence type="predicted"/>
<name>A0A812N354_SYMPI</name>
<reference evidence="1" key="1">
    <citation type="submission" date="2021-02" db="EMBL/GenBank/DDBJ databases">
        <authorList>
            <person name="Dougan E. K."/>
            <person name="Rhodes N."/>
            <person name="Thang M."/>
            <person name="Chan C."/>
        </authorList>
    </citation>
    <scope>NUCLEOTIDE SEQUENCE</scope>
</reference>
<organism evidence="1 2">
    <name type="scientific">Symbiodinium pilosum</name>
    <name type="common">Dinoflagellate</name>
    <dbReference type="NCBI Taxonomy" id="2952"/>
    <lineage>
        <taxon>Eukaryota</taxon>
        <taxon>Sar</taxon>
        <taxon>Alveolata</taxon>
        <taxon>Dinophyceae</taxon>
        <taxon>Suessiales</taxon>
        <taxon>Symbiodiniaceae</taxon>
        <taxon>Symbiodinium</taxon>
    </lineage>
</organism>
<evidence type="ECO:0000313" key="2">
    <source>
        <dbReference type="Proteomes" id="UP000649617"/>
    </source>
</evidence>
<gene>
    <name evidence="1" type="ORF">SPIL2461_LOCUS6770</name>
</gene>